<sequence length="108" mass="11855">MFDRIKVQMLAKGETVLGDDPSLVDHYAQLINERLSAMNDAWCDAQEAAEGDDQAAKLDALSKEIAKVLCSVAAFGYSFGFPMEEVVERVIREGDALRSPMFADGVVR</sequence>
<evidence type="ECO:0000313" key="1">
    <source>
        <dbReference type="EMBL" id="OYD53648.1"/>
    </source>
</evidence>
<organism evidence="1 2">
    <name type="scientific">Thauera propionica</name>
    <dbReference type="NCBI Taxonomy" id="2019431"/>
    <lineage>
        <taxon>Bacteria</taxon>
        <taxon>Pseudomonadati</taxon>
        <taxon>Pseudomonadota</taxon>
        <taxon>Betaproteobacteria</taxon>
        <taxon>Rhodocyclales</taxon>
        <taxon>Zoogloeaceae</taxon>
        <taxon>Thauera</taxon>
    </lineage>
</organism>
<dbReference type="Proteomes" id="UP000215181">
    <property type="component" value="Unassembled WGS sequence"/>
</dbReference>
<protein>
    <recommendedName>
        <fullName evidence="3">NTP pyrophosphohydrolase MazG putative catalytic core domain-containing protein</fullName>
    </recommendedName>
</protein>
<dbReference type="EMBL" id="NOIH01000013">
    <property type="protein sequence ID" value="OYD53648.1"/>
    <property type="molecule type" value="Genomic_DNA"/>
</dbReference>
<name>A0A235EX77_9RHOO</name>
<dbReference type="RefSeq" id="WP_094268692.1">
    <property type="nucleotide sequence ID" value="NZ_NOIH01000013.1"/>
</dbReference>
<comment type="caution">
    <text evidence="1">The sequence shown here is derived from an EMBL/GenBank/DDBJ whole genome shotgun (WGS) entry which is preliminary data.</text>
</comment>
<evidence type="ECO:0000313" key="2">
    <source>
        <dbReference type="Proteomes" id="UP000215181"/>
    </source>
</evidence>
<gene>
    <name evidence="1" type="ORF">CGK74_11915</name>
</gene>
<keyword evidence="2" id="KW-1185">Reference proteome</keyword>
<accession>A0A235EX77</accession>
<evidence type="ECO:0008006" key="3">
    <source>
        <dbReference type="Google" id="ProtNLM"/>
    </source>
</evidence>
<proteinExistence type="predicted"/>
<dbReference type="AlphaFoldDB" id="A0A235EX77"/>
<reference evidence="1 2" key="1">
    <citation type="submission" date="2017-07" db="EMBL/GenBank/DDBJ databases">
        <title>Thauera sp. KNDSS-Mac4 genome sequence and assembly.</title>
        <authorList>
            <person name="Mayilraj S."/>
        </authorList>
    </citation>
    <scope>NUCLEOTIDE SEQUENCE [LARGE SCALE GENOMIC DNA]</scope>
    <source>
        <strain evidence="1 2">KNDSS-Mac4</strain>
    </source>
</reference>